<protein>
    <submittedName>
        <fullName evidence="1">Uncharacterized protein</fullName>
    </submittedName>
</protein>
<organism evidence="1 2">
    <name type="scientific">Ilyodon furcidens</name>
    <name type="common">goldbreast splitfin</name>
    <dbReference type="NCBI Taxonomy" id="33524"/>
    <lineage>
        <taxon>Eukaryota</taxon>
        <taxon>Metazoa</taxon>
        <taxon>Chordata</taxon>
        <taxon>Craniata</taxon>
        <taxon>Vertebrata</taxon>
        <taxon>Euteleostomi</taxon>
        <taxon>Actinopterygii</taxon>
        <taxon>Neopterygii</taxon>
        <taxon>Teleostei</taxon>
        <taxon>Neoteleostei</taxon>
        <taxon>Acanthomorphata</taxon>
        <taxon>Ovalentaria</taxon>
        <taxon>Atherinomorphae</taxon>
        <taxon>Cyprinodontiformes</taxon>
        <taxon>Goodeidae</taxon>
        <taxon>Ilyodon</taxon>
    </lineage>
</organism>
<keyword evidence="2" id="KW-1185">Reference proteome</keyword>
<sequence length="79" mass="9039">MCEQQDNILGVHPSLHFLYPLLPYRVVGELVPVYSGLRARGWVHPGQMYYRLSMIFPPPVEIQKQGKFAFLTAPVPTEL</sequence>
<gene>
    <name evidence="1" type="ORF">ILYODFUR_016971</name>
</gene>
<reference evidence="1 2" key="1">
    <citation type="submission" date="2021-06" db="EMBL/GenBank/DDBJ databases">
        <authorList>
            <person name="Palmer J.M."/>
        </authorList>
    </citation>
    <scope>NUCLEOTIDE SEQUENCE [LARGE SCALE GENOMIC DNA]</scope>
    <source>
        <strain evidence="2">if_2019</strain>
        <tissue evidence="1">Muscle</tissue>
    </source>
</reference>
<name>A0ABV0UU58_9TELE</name>
<accession>A0ABV0UU58</accession>
<dbReference type="EMBL" id="JAHRIQ010082667">
    <property type="protein sequence ID" value="MEQ2248204.1"/>
    <property type="molecule type" value="Genomic_DNA"/>
</dbReference>
<dbReference type="Proteomes" id="UP001482620">
    <property type="component" value="Unassembled WGS sequence"/>
</dbReference>
<proteinExistence type="predicted"/>
<evidence type="ECO:0000313" key="1">
    <source>
        <dbReference type="EMBL" id="MEQ2248204.1"/>
    </source>
</evidence>
<evidence type="ECO:0000313" key="2">
    <source>
        <dbReference type="Proteomes" id="UP001482620"/>
    </source>
</evidence>
<comment type="caution">
    <text evidence="1">The sequence shown here is derived from an EMBL/GenBank/DDBJ whole genome shotgun (WGS) entry which is preliminary data.</text>
</comment>